<keyword evidence="2" id="KW-1185">Reference proteome</keyword>
<accession>F4H2P3</accession>
<dbReference type="AlphaFoldDB" id="F4H2P3"/>
<dbReference type="HOGENOM" id="CLU_1318997_0_0_11"/>
<dbReference type="PROSITE" id="PS51257">
    <property type="entry name" value="PROKAR_LIPOPROTEIN"/>
    <property type="match status" value="1"/>
</dbReference>
<evidence type="ECO:0000313" key="2">
    <source>
        <dbReference type="Proteomes" id="UP000008460"/>
    </source>
</evidence>
<organism evidence="1 2">
    <name type="scientific">Cellulomonas fimi (strain ATCC 484 / DSM 20113 / JCM 1341 / CCUG 24087 / LMG 16345 / NBRC 15513 / NCIMB 8980 / NCTC 7547 / NRS-133)</name>
    <dbReference type="NCBI Taxonomy" id="590998"/>
    <lineage>
        <taxon>Bacteria</taxon>
        <taxon>Bacillati</taxon>
        <taxon>Actinomycetota</taxon>
        <taxon>Actinomycetes</taxon>
        <taxon>Micrococcales</taxon>
        <taxon>Cellulomonadaceae</taxon>
        <taxon>Cellulomonas</taxon>
    </lineage>
</organism>
<name>F4H2P3_CELFA</name>
<dbReference type="EMBL" id="CP002666">
    <property type="protein sequence ID" value="AEE45269.1"/>
    <property type="molecule type" value="Genomic_DNA"/>
</dbReference>
<reference evidence="1 2" key="1">
    <citation type="submission" date="2011-04" db="EMBL/GenBank/DDBJ databases">
        <title>Complete sequence of Cellulomonas fimi ATCC 484.</title>
        <authorList>
            <consortium name="US DOE Joint Genome Institute"/>
            <person name="Lucas S."/>
            <person name="Han J."/>
            <person name="Lapidus A."/>
            <person name="Cheng J.-F."/>
            <person name="Goodwin L."/>
            <person name="Pitluck S."/>
            <person name="Peters L."/>
            <person name="Chertkov O."/>
            <person name="Detter J.C."/>
            <person name="Han C."/>
            <person name="Tapia R."/>
            <person name="Land M."/>
            <person name="Hauser L."/>
            <person name="Kyrpides N."/>
            <person name="Ivanova N."/>
            <person name="Ovchinnikova G."/>
            <person name="Pagani I."/>
            <person name="Mead D."/>
            <person name="Brumm P."/>
            <person name="Woyke T."/>
        </authorList>
    </citation>
    <scope>NUCLEOTIDE SEQUENCE [LARGE SCALE GENOMIC DNA]</scope>
    <source>
        <strain evidence="2">ATCC 484 / DSM 20113 / JCM 1341 / NBRC 15513 / NCIMB 8980 / NCTC 7547</strain>
    </source>
</reference>
<sequence>MRRTVSSTVSTTDRRVLWAVLALGVLVACVVAAWLASPGRTARPAGTSGPVAVDGDRPVRMLGTTVRTPCFTYDVPDEGWVLVPGAAGCTTAISYGEVADDLTTLHVRAQAGTTGGDVAELVEVSRRSLADAGMDDWEVDVTTVGGRTVVRMSGRDAWGFPRVTYQVPLEGERFSQDGRAFDAVWVDGPPSSASEAWLDAVIRSLRVR</sequence>
<evidence type="ECO:0008006" key="3">
    <source>
        <dbReference type="Google" id="ProtNLM"/>
    </source>
</evidence>
<protein>
    <recommendedName>
        <fullName evidence="3">Lipoprotein</fullName>
    </recommendedName>
</protein>
<gene>
    <name evidence="1" type="ordered locus">Celf_1134</name>
</gene>
<evidence type="ECO:0000313" key="1">
    <source>
        <dbReference type="EMBL" id="AEE45269.1"/>
    </source>
</evidence>
<proteinExistence type="predicted"/>
<dbReference type="RefSeq" id="WP_013770295.1">
    <property type="nucleotide sequence ID" value="NC_015514.1"/>
</dbReference>
<dbReference type="KEGG" id="cfi:Celf_1134"/>
<dbReference type="Proteomes" id="UP000008460">
    <property type="component" value="Chromosome"/>
</dbReference>